<dbReference type="AlphaFoldDB" id="A0A922I3T7"/>
<name>A0A922I3T7_DERFA</name>
<protein>
    <submittedName>
        <fullName evidence="1">Uncharacterized protein</fullName>
    </submittedName>
</protein>
<sequence>MNCVPVHVCKNRDVSIENGPLLDFRYWIGGCSGGQPEIVSQTVEHRAIIDQVCHILDREAADTGNIAIKAVPIPWFVKIDFMKILIGGNTAGSRKMKLIRTSADVSLTSSISTGISESRWLYSLVTLAFTTVAR</sequence>
<reference evidence="1" key="1">
    <citation type="submission" date="2013-05" db="EMBL/GenBank/DDBJ databases">
        <authorList>
            <person name="Yim A.K.Y."/>
            <person name="Chan T.F."/>
            <person name="Ji K.M."/>
            <person name="Liu X.Y."/>
            <person name="Zhou J.W."/>
            <person name="Li R.Q."/>
            <person name="Yang K.Y."/>
            <person name="Li J."/>
            <person name="Li M."/>
            <person name="Law P.T.W."/>
            <person name="Wu Y.L."/>
            <person name="Cai Z.L."/>
            <person name="Qin H."/>
            <person name="Bao Y."/>
            <person name="Leung R.K.K."/>
            <person name="Ng P.K.S."/>
            <person name="Zou J."/>
            <person name="Zhong X.J."/>
            <person name="Ran P.X."/>
            <person name="Zhong N.S."/>
            <person name="Liu Z.G."/>
            <person name="Tsui S.K.W."/>
        </authorList>
    </citation>
    <scope>NUCLEOTIDE SEQUENCE</scope>
    <source>
        <strain evidence="1">Derf</strain>
        <tissue evidence="1">Whole organism</tissue>
    </source>
</reference>
<dbReference type="Proteomes" id="UP000790347">
    <property type="component" value="Unassembled WGS sequence"/>
</dbReference>
<organism evidence="1 2">
    <name type="scientific">Dermatophagoides farinae</name>
    <name type="common">American house dust mite</name>
    <dbReference type="NCBI Taxonomy" id="6954"/>
    <lineage>
        <taxon>Eukaryota</taxon>
        <taxon>Metazoa</taxon>
        <taxon>Ecdysozoa</taxon>
        <taxon>Arthropoda</taxon>
        <taxon>Chelicerata</taxon>
        <taxon>Arachnida</taxon>
        <taxon>Acari</taxon>
        <taxon>Acariformes</taxon>
        <taxon>Sarcoptiformes</taxon>
        <taxon>Astigmata</taxon>
        <taxon>Psoroptidia</taxon>
        <taxon>Analgoidea</taxon>
        <taxon>Pyroglyphidae</taxon>
        <taxon>Dermatophagoidinae</taxon>
        <taxon>Dermatophagoides</taxon>
    </lineage>
</organism>
<comment type="caution">
    <text evidence="1">The sequence shown here is derived from an EMBL/GenBank/DDBJ whole genome shotgun (WGS) entry which is preliminary data.</text>
</comment>
<dbReference type="EMBL" id="ASGP02000003">
    <property type="protein sequence ID" value="KAH9517486.1"/>
    <property type="molecule type" value="Genomic_DNA"/>
</dbReference>
<evidence type="ECO:0000313" key="1">
    <source>
        <dbReference type="EMBL" id="KAH9517486.1"/>
    </source>
</evidence>
<gene>
    <name evidence="1" type="ORF">DERF_008159</name>
</gene>
<reference evidence="1" key="2">
    <citation type="journal article" date="2022" name="Res Sq">
        <title>Comparative Genomics Reveals Insights into the Divergent Evolution of Astigmatic Mites and Household Pest Adaptations.</title>
        <authorList>
            <person name="Xiong Q."/>
            <person name="Wan A.T.-Y."/>
            <person name="Liu X.-Y."/>
            <person name="Fung C.S.-H."/>
            <person name="Xiao X."/>
            <person name="Malainual N."/>
            <person name="Hou J."/>
            <person name="Wang L."/>
            <person name="Wang M."/>
            <person name="Yang K."/>
            <person name="Cui Y."/>
            <person name="Leung E."/>
            <person name="Nong W."/>
            <person name="Shin S.-K."/>
            <person name="Au S."/>
            <person name="Jeong K.Y."/>
            <person name="Chew F.T."/>
            <person name="Hui J."/>
            <person name="Leung T.F."/>
            <person name="Tungtrongchitr A."/>
            <person name="Zhong N."/>
            <person name="Liu Z."/>
            <person name="Tsui S."/>
        </authorList>
    </citation>
    <scope>NUCLEOTIDE SEQUENCE</scope>
    <source>
        <strain evidence="1">Derf</strain>
        <tissue evidence="1">Whole organism</tissue>
    </source>
</reference>
<evidence type="ECO:0000313" key="2">
    <source>
        <dbReference type="Proteomes" id="UP000790347"/>
    </source>
</evidence>
<keyword evidence="2" id="KW-1185">Reference proteome</keyword>
<accession>A0A922I3T7</accession>
<proteinExistence type="predicted"/>